<reference evidence="2" key="1">
    <citation type="submission" date="2020-11" db="EMBL/GenBank/DDBJ databases">
        <authorList>
            <person name="Tran Van P."/>
        </authorList>
    </citation>
    <scope>NUCLEOTIDE SEQUENCE</scope>
</reference>
<feature type="region of interest" description="Disordered" evidence="1">
    <location>
        <begin position="13"/>
        <end position="75"/>
    </location>
</feature>
<evidence type="ECO:0000256" key="1">
    <source>
        <dbReference type="SAM" id="MobiDB-lite"/>
    </source>
</evidence>
<protein>
    <submittedName>
        <fullName evidence="2">Uncharacterized protein</fullName>
    </submittedName>
</protein>
<gene>
    <name evidence="2" type="ORF">TMSB3V08_LOCUS7314</name>
</gene>
<accession>A0A7R9ECQ9</accession>
<organism evidence="2">
    <name type="scientific">Timema monikensis</name>
    <dbReference type="NCBI Taxonomy" id="170555"/>
    <lineage>
        <taxon>Eukaryota</taxon>
        <taxon>Metazoa</taxon>
        <taxon>Ecdysozoa</taxon>
        <taxon>Arthropoda</taxon>
        <taxon>Hexapoda</taxon>
        <taxon>Insecta</taxon>
        <taxon>Pterygota</taxon>
        <taxon>Neoptera</taxon>
        <taxon>Polyneoptera</taxon>
        <taxon>Phasmatodea</taxon>
        <taxon>Timematodea</taxon>
        <taxon>Timematoidea</taxon>
        <taxon>Timematidae</taxon>
        <taxon>Timema</taxon>
    </lineage>
</organism>
<evidence type="ECO:0000313" key="2">
    <source>
        <dbReference type="EMBL" id="CAD7430559.1"/>
    </source>
</evidence>
<name>A0A7R9ECQ9_9NEOP</name>
<proteinExistence type="predicted"/>
<dbReference type="EMBL" id="OB794545">
    <property type="protein sequence ID" value="CAD7430559.1"/>
    <property type="molecule type" value="Genomic_DNA"/>
</dbReference>
<feature type="compositionally biased region" description="Basic and acidic residues" evidence="1">
    <location>
        <begin position="13"/>
        <end position="29"/>
    </location>
</feature>
<sequence>MLYSLVDSCVKEREQKAQRKAKDPAEGRRGLGHGWTGVERRKEAVERPSQWLETVHDDADDEEKDKTSILSNLKY</sequence>
<dbReference type="AlphaFoldDB" id="A0A7R9ECQ9"/>